<comment type="caution">
    <text evidence="2">The sequence shown here is derived from an EMBL/GenBank/DDBJ whole genome shotgun (WGS) entry which is preliminary data.</text>
</comment>
<name>A0ABV8I7S0_9ACTN</name>
<organism evidence="2 3">
    <name type="scientific">Planomonospora corallina</name>
    <dbReference type="NCBI Taxonomy" id="1806052"/>
    <lineage>
        <taxon>Bacteria</taxon>
        <taxon>Bacillati</taxon>
        <taxon>Actinomycetota</taxon>
        <taxon>Actinomycetes</taxon>
        <taxon>Streptosporangiales</taxon>
        <taxon>Streptosporangiaceae</taxon>
        <taxon>Planomonospora</taxon>
    </lineage>
</organism>
<proteinExistence type="predicted"/>
<evidence type="ECO:0000313" key="3">
    <source>
        <dbReference type="Proteomes" id="UP001595850"/>
    </source>
</evidence>
<evidence type="ECO:0000259" key="1">
    <source>
        <dbReference type="Pfam" id="PF03869"/>
    </source>
</evidence>
<dbReference type="Pfam" id="PF03869">
    <property type="entry name" value="Arc"/>
    <property type="match status" value="1"/>
</dbReference>
<dbReference type="RefSeq" id="WP_377287425.1">
    <property type="nucleotide sequence ID" value="NZ_JBHSBM010000016.1"/>
</dbReference>
<dbReference type="InterPro" id="IPR013321">
    <property type="entry name" value="Arc_rbn_hlx_hlx"/>
</dbReference>
<dbReference type="GO" id="GO:0003677">
    <property type="term" value="F:DNA binding"/>
    <property type="evidence" value="ECO:0007669"/>
    <property type="project" value="UniProtKB-KW"/>
</dbReference>
<dbReference type="InterPro" id="IPR005569">
    <property type="entry name" value="Arc_DNA-bd_dom"/>
</dbReference>
<dbReference type="Gene3D" id="1.10.1220.10">
    <property type="entry name" value="Met repressor-like"/>
    <property type="match status" value="1"/>
</dbReference>
<dbReference type="EMBL" id="JBHSBM010000016">
    <property type="protein sequence ID" value="MFC4059108.1"/>
    <property type="molecule type" value="Genomic_DNA"/>
</dbReference>
<dbReference type="Proteomes" id="UP001595850">
    <property type="component" value="Unassembled WGS sequence"/>
</dbReference>
<dbReference type="InterPro" id="IPR010985">
    <property type="entry name" value="Ribbon_hlx_hlx"/>
</dbReference>
<protein>
    <submittedName>
        <fullName evidence="2">Arc family DNA-binding protein</fullName>
    </submittedName>
</protein>
<feature type="domain" description="Arc-like DNA binding" evidence="1">
    <location>
        <begin position="3"/>
        <end position="41"/>
    </location>
</feature>
<keyword evidence="2" id="KW-0238">DNA-binding</keyword>
<evidence type="ECO:0000313" key="2">
    <source>
        <dbReference type="EMBL" id="MFC4059108.1"/>
    </source>
</evidence>
<dbReference type="SUPFAM" id="SSF47598">
    <property type="entry name" value="Ribbon-helix-helix"/>
    <property type="match status" value="1"/>
</dbReference>
<keyword evidence="3" id="KW-1185">Reference proteome</keyword>
<gene>
    <name evidence="2" type="ORF">ACFOWE_12425</name>
</gene>
<reference evidence="3" key="1">
    <citation type="journal article" date="2019" name="Int. J. Syst. Evol. Microbiol.">
        <title>The Global Catalogue of Microorganisms (GCM) 10K type strain sequencing project: providing services to taxonomists for standard genome sequencing and annotation.</title>
        <authorList>
            <consortium name="The Broad Institute Genomics Platform"/>
            <consortium name="The Broad Institute Genome Sequencing Center for Infectious Disease"/>
            <person name="Wu L."/>
            <person name="Ma J."/>
        </authorList>
    </citation>
    <scope>NUCLEOTIDE SEQUENCE [LARGE SCALE GENOMIC DNA]</scope>
    <source>
        <strain evidence="3">TBRC 4489</strain>
    </source>
</reference>
<sequence>MIRFSLRLPDDLHDRIAAQAAKDRRSINSEILHLLETALDATGDDAGPA</sequence>
<accession>A0ABV8I7S0</accession>